<reference evidence="8 9" key="1">
    <citation type="journal article" date="2016" name="Nat. Commun.">
        <title>Thousands of microbial genomes shed light on interconnected biogeochemical processes in an aquifer system.</title>
        <authorList>
            <person name="Anantharaman K."/>
            <person name="Brown C.T."/>
            <person name="Hug L.A."/>
            <person name="Sharon I."/>
            <person name="Castelle C.J."/>
            <person name="Probst A.J."/>
            <person name="Thomas B.C."/>
            <person name="Singh A."/>
            <person name="Wilkins M.J."/>
            <person name="Karaoz U."/>
            <person name="Brodie E.L."/>
            <person name="Williams K.H."/>
            <person name="Hubbard S.S."/>
            <person name="Banfield J.F."/>
        </authorList>
    </citation>
    <scope>NUCLEOTIDE SEQUENCE [LARGE SCALE GENOMIC DNA]</scope>
</reference>
<dbReference type="AlphaFoldDB" id="A0A1F4ZUU6"/>
<evidence type="ECO:0000313" key="8">
    <source>
        <dbReference type="EMBL" id="OGD10135.1"/>
    </source>
</evidence>
<dbReference type="InterPro" id="IPR029000">
    <property type="entry name" value="Cyclophilin-like_dom_sf"/>
</dbReference>
<keyword evidence="4 5" id="KW-0413">Isomerase</keyword>
<evidence type="ECO:0000256" key="5">
    <source>
        <dbReference type="RuleBase" id="RU363019"/>
    </source>
</evidence>
<evidence type="ECO:0000259" key="7">
    <source>
        <dbReference type="PROSITE" id="PS50072"/>
    </source>
</evidence>
<dbReference type="STRING" id="1797263.A2397_06115"/>
<dbReference type="GO" id="GO:0003755">
    <property type="term" value="F:peptidyl-prolyl cis-trans isomerase activity"/>
    <property type="evidence" value="ECO:0007669"/>
    <property type="project" value="UniProtKB-UniRule"/>
</dbReference>
<dbReference type="Pfam" id="PF00160">
    <property type="entry name" value="Pro_isomerase"/>
    <property type="match status" value="1"/>
</dbReference>
<accession>A0A1F4ZUU6</accession>
<dbReference type="EC" id="5.2.1.8" evidence="5"/>
<evidence type="ECO:0000256" key="3">
    <source>
        <dbReference type="ARBA" id="ARBA00023110"/>
    </source>
</evidence>
<proteinExistence type="inferred from homology"/>
<dbReference type="InterPro" id="IPR002130">
    <property type="entry name" value="Cyclophilin-type_PPIase_dom"/>
</dbReference>
<dbReference type="Proteomes" id="UP000176424">
    <property type="component" value="Unassembled WGS sequence"/>
</dbReference>
<evidence type="ECO:0000313" key="9">
    <source>
        <dbReference type="Proteomes" id="UP000176424"/>
    </source>
</evidence>
<dbReference type="PIRSF" id="PIRSF001467">
    <property type="entry name" value="Peptidylpro_ismrse"/>
    <property type="match status" value="1"/>
</dbReference>
<sequence length="144" mass="15855">MGYPSFEISTTKGNFTVQLRPDLAPESVFNFLKKWSQGDCNATSFHRVEDWVVQGCDPKGDGTGGLTELPTEASGESFTRGSLGVARKPYPKDKSNDSQFFIAKKDSRFLDGEYTYLGKVVSGMEVVDTLTTNDKVQSIIPLTK</sequence>
<comment type="similarity">
    <text evidence="2 5">Belongs to the cyclophilin-type PPIase family.</text>
</comment>
<gene>
    <name evidence="8" type="ORF">A2397_06115</name>
</gene>
<protein>
    <recommendedName>
        <fullName evidence="5">Peptidyl-prolyl cis-trans isomerase</fullName>
        <shortName evidence="5">PPIase</shortName>
        <ecNumber evidence="5">5.2.1.8</ecNumber>
    </recommendedName>
</protein>
<dbReference type="PRINTS" id="PR00153">
    <property type="entry name" value="CSAPPISMRASE"/>
</dbReference>
<dbReference type="EMBL" id="MEXR01000013">
    <property type="protein sequence ID" value="OGD10135.1"/>
    <property type="molecule type" value="Genomic_DNA"/>
</dbReference>
<evidence type="ECO:0000256" key="1">
    <source>
        <dbReference type="ARBA" id="ARBA00002388"/>
    </source>
</evidence>
<feature type="domain" description="PPIase cyclophilin-type" evidence="7">
    <location>
        <begin position="13"/>
        <end position="144"/>
    </location>
</feature>
<evidence type="ECO:0000256" key="6">
    <source>
        <dbReference type="SAM" id="MobiDB-lite"/>
    </source>
</evidence>
<keyword evidence="3 5" id="KW-0697">Rotamase</keyword>
<dbReference type="PANTHER" id="PTHR45625">
    <property type="entry name" value="PEPTIDYL-PROLYL CIS-TRANS ISOMERASE-RELATED"/>
    <property type="match status" value="1"/>
</dbReference>
<comment type="function">
    <text evidence="1 5">PPIases accelerate the folding of proteins. It catalyzes the cis-trans isomerization of proline imidic peptide bonds in oligopeptides.</text>
</comment>
<organism evidence="8 9">
    <name type="scientific">Candidatus Amesbacteria bacterium RIFOXYB1_FULL_44_23</name>
    <dbReference type="NCBI Taxonomy" id="1797263"/>
    <lineage>
        <taxon>Bacteria</taxon>
        <taxon>Candidatus Amesiibacteriota</taxon>
    </lineage>
</organism>
<name>A0A1F4ZUU6_9BACT</name>
<evidence type="ECO:0000256" key="2">
    <source>
        <dbReference type="ARBA" id="ARBA00007365"/>
    </source>
</evidence>
<evidence type="ECO:0000256" key="4">
    <source>
        <dbReference type="ARBA" id="ARBA00023235"/>
    </source>
</evidence>
<dbReference type="PANTHER" id="PTHR45625:SF4">
    <property type="entry name" value="PEPTIDYLPROLYL ISOMERASE DOMAIN AND WD REPEAT-CONTAINING PROTEIN 1"/>
    <property type="match status" value="1"/>
</dbReference>
<dbReference type="SUPFAM" id="SSF50891">
    <property type="entry name" value="Cyclophilin-like"/>
    <property type="match status" value="1"/>
</dbReference>
<comment type="caution">
    <text evidence="8">The sequence shown here is derived from an EMBL/GenBank/DDBJ whole genome shotgun (WGS) entry which is preliminary data.</text>
</comment>
<dbReference type="InterPro" id="IPR044666">
    <property type="entry name" value="Cyclophilin_A-like"/>
</dbReference>
<dbReference type="InterPro" id="IPR024936">
    <property type="entry name" value="Cyclophilin-type_PPIase"/>
</dbReference>
<dbReference type="PROSITE" id="PS50072">
    <property type="entry name" value="CSA_PPIASE_2"/>
    <property type="match status" value="1"/>
</dbReference>
<comment type="catalytic activity">
    <reaction evidence="5">
        <text>[protein]-peptidylproline (omega=180) = [protein]-peptidylproline (omega=0)</text>
        <dbReference type="Rhea" id="RHEA:16237"/>
        <dbReference type="Rhea" id="RHEA-COMP:10747"/>
        <dbReference type="Rhea" id="RHEA-COMP:10748"/>
        <dbReference type="ChEBI" id="CHEBI:83833"/>
        <dbReference type="ChEBI" id="CHEBI:83834"/>
        <dbReference type="EC" id="5.2.1.8"/>
    </reaction>
</comment>
<dbReference type="Gene3D" id="2.40.100.10">
    <property type="entry name" value="Cyclophilin-like"/>
    <property type="match status" value="1"/>
</dbReference>
<feature type="region of interest" description="Disordered" evidence="6">
    <location>
        <begin position="62"/>
        <end position="94"/>
    </location>
</feature>